<evidence type="ECO:0000313" key="7">
    <source>
        <dbReference type="EMBL" id="MBU3065248.1"/>
    </source>
</evidence>
<protein>
    <submittedName>
        <fullName evidence="7">Uncharacterized protein</fullName>
    </submittedName>
</protein>
<dbReference type="InterPro" id="IPR006140">
    <property type="entry name" value="D-isomer_DH_NAD-bd"/>
</dbReference>
<organism evidence="7 8">
    <name type="scientific">Nocardia albiluteola</name>
    <dbReference type="NCBI Taxonomy" id="2842303"/>
    <lineage>
        <taxon>Bacteria</taxon>
        <taxon>Bacillati</taxon>
        <taxon>Actinomycetota</taxon>
        <taxon>Actinomycetes</taxon>
        <taxon>Mycobacteriales</taxon>
        <taxon>Nocardiaceae</taxon>
        <taxon>Nocardia</taxon>
    </lineage>
</organism>
<dbReference type="PANTHER" id="PTHR43761">
    <property type="entry name" value="D-ISOMER SPECIFIC 2-HYDROXYACID DEHYDROGENASE FAMILY PROTEIN (AFU_ORTHOLOGUE AFUA_1G13630)"/>
    <property type="match status" value="1"/>
</dbReference>
<dbReference type="Gene3D" id="3.40.50.720">
    <property type="entry name" value="NAD(P)-binding Rossmann-like Domain"/>
    <property type="match status" value="2"/>
</dbReference>
<evidence type="ECO:0000313" key="8">
    <source>
        <dbReference type="Proteomes" id="UP000733379"/>
    </source>
</evidence>
<name>A0ABS6B7R7_9NOCA</name>
<keyword evidence="2 4" id="KW-0560">Oxidoreductase</keyword>
<dbReference type="InterPro" id="IPR006139">
    <property type="entry name" value="D-isomer_2_OHA_DH_cat_dom"/>
</dbReference>
<evidence type="ECO:0000259" key="6">
    <source>
        <dbReference type="Pfam" id="PF02826"/>
    </source>
</evidence>
<gene>
    <name evidence="7" type="ORF">KO481_27435</name>
</gene>
<evidence type="ECO:0000259" key="5">
    <source>
        <dbReference type="Pfam" id="PF00389"/>
    </source>
</evidence>
<evidence type="ECO:0000256" key="2">
    <source>
        <dbReference type="ARBA" id="ARBA00023002"/>
    </source>
</evidence>
<feature type="domain" description="D-isomer specific 2-hydroxyacid dehydrogenase catalytic" evidence="5">
    <location>
        <begin position="40"/>
        <end position="261"/>
    </location>
</feature>
<dbReference type="Pfam" id="PF00389">
    <property type="entry name" value="2-Hacid_dh"/>
    <property type="match status" value="1"/>
</dbReference>
<keyword evidence="8" id="KW-1185">Reference proteome</keyword>
<accession>A0ABS6B7R7</accession>
<comment type="caution">
    <text evidence="7">The sequence shown here is derived from an EMBL/GenBank/DDBJ whole genome shotgun (WGS) entry which is preliminary data.</text>
</comment>
<keyword evidence="3" id="KW-0520">NAD</keyword>
<dbReference type="EMBL" id="JAHKNI010000010">
    <property type="protein sequence ID" value="MBU3065248.1"/>
    <property type="molecule type" value="Genomic_DNA"/>
</dbReference>
<evidence type="ECO:0000256" key="1">
    <source>
        <dbReference type="ARBA" id="ARBA00005854"/>
    </source>
</evidence>
<comment type="similarity">
    <text evidence="1 4">Belongs to the D-isomer specific 2-hydroxyacid dehydrogenase family.</text>
</comment>
<dbReference type="InterPro" id="IPR050418">
    <property type="entry name" value="D-iso_2-hydroxyacid_DH_PdxB"/>
</dbReference>
<feature type="domain" description="D-isomer specific 2-hydroxyacid dehydrogenase NAD-binding" evidence="6">
    <location>
        <begin position="111"/>
        <end position="252"/>
    </location>
</feature>
<dbReference type="SUPFAM" id="SSF52283">
    <property type="entry name" value="Formate/glycerate dehydrogenase catalytic domain-like"/>
    <property type="match status" value="1"/>
</dbReference>
<dbReference type="Proteomes" id="UP000733379">
    <property type="component" value="Unassembled WGS sequence"/>
</dbReference>
<evidence type="ECO:0000256" key="3">
    <source>
        <dbReference type="ARBA" id="ARBA00023027"/>
    </source>
</evidence>
<dbReference type="PANTHER" id="PTHR43761:SF1">
    <property type="entry name" value="D-ISOMER SPECIFIC 2-HYDROXYACID DEHYDROGENASE CATALYTIC DOMAIN-CONTAINING PROTEIN-RELATED"/>
    <property type="match status" value="1"/>
</dbReference>
<dbReference type="RefSeq" id="WP_215921226.1">
    <property type="nucleotide sequence ID" value="NZ_JAHKNI010000010.1"/>
</dbReference>
<dbReference type="SUPFAM" id="SSF51735">
    <property type="entry name" value="NAD(P)-binding Rossmann-fold domains"/>
    <property type="match status" value="1"/>
</dbReference>
<evidence type="ECO:0000256" key="4">
    <source>
        <dbReference type="RuleBase" id="RU003719"/>
    </source>
</evidence>
<proteinExistence type="inferred from homology"/>
<reference evidence="7 8" key="1">
    <citation type="submission" date="2021-06" db="EMBL/GenBank/DDBJ databases">
        <title>Actinomycetes sequencing.</title>
        <authorList>
            <person name="Shan Q."/>
        </authorList>
    </citation>
    <scope>NUCLEOTIDE SEQUENCE [LARGE SCALE GENOMIC DNA]</scope>
    <source>
        <strain evidence="7 8">NEAU-G5</strain>
    </source>
</reference>
<dbReference type="InterPro" id="IPR036291">
    <property type="entry name" value="NAD(P)-bd_dom_sf"/>
</dbReference>
<dbReference type="Pfam" id="PF02826">
    <property type="entry name" value="2-Hacid_dh_C"/>
    <property type="match status" value="1"/>
</dbReference>
<sequence>MSFGKIVIIGGVEAVLDAEHRAELDAFATTVVTVPRGSDPVGELADAEAVVLAFAVPFGRKEIDAAPRLRHLQVASTAFDVVDADYARARGITVRTLPDYTTEPVAQFVLATMLEQASGLPEGRRLRSEGNLFPLAYPARQFRGSRVAVVGLGTIGTRVAQMAQGLGAEVHYWSRHRKDTSDFHYQELDALLAEADFVSVNLALTDQTRNILHADRIATLPTGTVLVCTAPLALLDLAALRERTNTGELRAILNHATAETISYFEDSSGFIYPPVVYLSPQAHLTMQNQILNGLRSSADEMP</sequence>